<gene>
    <name evidence="2" type="ORF">EKO23_23510</name>
</gene>
<dbReference type="EMBL" id="SDKM01000066">
    <property type="protein sequence ID" value="RYP81480.1"/>
    <property type="molecule type" value="Genomic_DNA"/>
</dbReference>
<sequence>MPLPPTLLAHPVRRRTTLAAAPLLALAGCRWGPEDEGDDQPAPAPTATTGAAPDDDVQLAGEALAATERAAALVTAVSSGHPGLSAALDEVAAMHEAHADLLAETGESTGEPSLPAVPAKPAPALALVLTEERALQETLTTAAGSAASGPFARALASMAAAVAQRRVVLAALQKGGTA</sequence>
<evidence type="ECO:0000256" key="1">
    <source>
        <dbReference type="SAM" id="MobiDB-lite"/>
    </source>
</evidence>
<evidence type="ECO:0000313" key="2">
    <source>
        <dbReference type="EMBL" id="RYP81480.1"/>
    </source>
</evidence>
<dbReference type="RefSeq" id="WP_134720921.1">
    <property type="nucleotide sequence ID" value="NZ_SDKM01000066.1"/>
</dbReference>
<comment type="caution">
    <text evidence="2">The sequence shown here is derived from an EMBL/GenBank/DDBJ whole genome shotgun (WGS) entry which is preliminary data.</text>
</comment>
<keyword evidence="3" id="KW-1185">Reference proteome</keyword>
<proteinExistence type="predicted"/>
<dbReference type="Proteomes" id="UP000295198">
    <property type="component" value="Unassembled WGS sequence"/>
</dbReference>
<evidence type="ECO:0000313" key="3">
    <source>
        <dbReference type="Proteomes" id="UP000295198"/>
    </source>
</evidence>
<feature type="region of interest" description="Disordered" evidence="1">
    <location>
        <begin position="30"/>
        <end position="54"/>
    </location>
</feature>
<organism evidence="2 3">
    <name type="scientific">Nocardioides guangzhouensis</name>
    <dbReference type="NCBI Taxonomy" id="2497878"/>
    <lineage>
        <taxon>Bacteria</taxon>
        <taxon>Bacillati</taxon>
        <taxon>Actinomycetota</taxon>
        <taxon>Actinomycetes</taxon>
        <taxon>Propionibacteriales</taxon>
        <taxon>Nocardioidaceae</taxon>
        <taxon>Nocardioides</taxon>
    </lineage>
</organism>
<dbReference type="AlphaFoldDB" id="A0A4Q4Z1J1"/>
<name>A0A4Q4Z1J1_9ACTN</name>
<reference evidence="2 3" key="1">
    <citation type="submission" date="2019-01" db="EMBL/GenBank/DDBJ databases">
        <title>Nocardioides guangzhouensis sp. nov., an actinobacterium isolated from soil.</title>
        <authorList>
            <person name="Fu Y."/>
            <person name="Cai Y."/>
            <person name="Lin Z."/>
            <person name="Chen P."/>
        </authorList>
    </citation>
    <scope>NUCLEOTIDE SEQUENCE [LARGE SCALE GENOMIC DNA]</scope>
    <source>
        <strain evidence="2 3">130</strain>
    </source>
</reference>
<protein>
    <recommendedName>
        <fullName evidence="4">DUF4439 domain-containing protein</fullName>
    </recommendedName>
</protein>
<evidence type="ECO:0008006" key="4">
    <source>
        <dbReference type="Google" id="ProtNLM"/>
    </source>
</evidence>
<accession>A0A4Q4Z1J1</accession>